<dbReference type="EMBL" id="JANPWB010000007">
    <property type="protein sequence ID" value="KAJ1171484.1"/>
    <property type="molecule type" value="Genomic_DNA"/>
</dbReference>
<evidence type="ECO:0000313" key="3">
    <source>
        <dbReference type="Proteomes" id="UP001066276"/>
    </source>
</evidence>
<dbReference type="AlphaFoldDB" id="A0AAV7T4Q4"/>
<evidence type="ECO:0000313" key="2">
    <source>
        <dbReference type="EMBL" id="KAJ1171484.1"/>
    </source>
</evidence>
<feature type="region of interest" description="Disordered" evidence="1">
    <location>
        <begin position="1"/>
        <end position="73"/>
    </location>
</feature>
<evidence type="ECO:0000256" key="1">
    <source>
        <dbReference type="SAM" id="MobiDB-lite"/>
    </source>
</evidence>
<feature type="compositionally biased region" description="Basic residues" evidence="1">
    <location>
        <begin position="22"/>
        <end position="37"/>
    </location>
</feature>
<organism evidence="2 3">
    <name type="scientific">Pleurodeles waltl</name>
    <name type="common">Iberian ribbed newt</name>
    <dbReference type="NCBI Taxonomy" id="8319"/>
    <lineage>
        <taxon>Eukaryota</taxon>
        <taxon>Metazoa</taxon>
        <taxon>Chordata</taxon>
        <taxon>Craniata</taxon>
        <taxon>Vertebrata</taxon>
        <taxon>Euteleostomi</taxon>
        <taxon>Amphibia</taxon>
        <taxon>Batrachia</taxon>
        <taxon>Caudata</taxon>
        <taxon>Salamandroidea</taxon>
        <taxon>Salamandridae</taxon>
        <taxon>Pleurodelinae</taxon>
        <taxon>Pleurodeles</taxon>
    </lineage>
</organism>
<keyword evidence="3" id="KW-1185">Reference proteome</keyword>
<reference evidence="2" key="1">
    <citation type="journal article" date="2022" name="bioRxiv">
        <title>Sequencing and chromosome-scale assembly of the giantPleurodeles waltlgenome.</title>
        <authorList>
            <person name="Brown T."/>
            <person name="Elewa A."/>
            <person name="Iarovenko S."/>
            <person name="Subramanian E."/>
            <person name="Araus A.J."/>
            <person name="Petzold A."/>
            <person name="Susuki M."/>
            <person name="Suzuki K.-i.T."/>
            <person name="Hayashi T."/>
            <person name="Toyoda A."/>
            <person name="Oliveira C."/>
            <person name="Osipova E."/>
            <person name="Leigh N.D."/>
            <person name="Simon A."/>
            <person name="Yun M.H."/>
        </authorList>
    </citation>
    <scope>NUCLEOTIDE SEQUENCE</scope>
    <source>
        <strain evidence="2">20211129_DDA</strain>
        <tissue evidence="2">Liver</tissue>
    </source>
</reference>
<name>A0AAV7T4Q4_PLEWA</name>
<accession>A0AAV7T4Q4</accession>
<protein>
    <submittedName>
        <fullName evidence="2">Uncharacterized protein</fullName>
    </submittedName>
</protein>
<proteinExistence type="predicted"/>
<sequence>MVYRSHSGKDKGPSGPLPLHVPPRRGLKQHLATRRAARASAGMMMGCNKSDKHNSDGPAPRTQQAQSNSGAPQDLSMSAILAAHTQKFDKILRAVQSVKSTLEPKIDTLCIDMGHLRKEHKKLKERVTSMEGEVAEMGSPFATTTQHIRDLQREVSLRLHQRIEDQEGRTRCNNIRVVDLPEQEGTPNMDHCL</sequence>
<dbReference type="Proteomes" id="UP001066276">
    <property type="component" value="Chromosome 4_1"/>
</dbReference>
<comment type="caution">
    <text evidence="2">The sequence shown here is derived from an EMBL/GenBank/DDBJ whole genome shotgun (WGS) entry which is preliminary data.</text>
</comment>
<gene>
    <name evidence="2" type="ORF">NDU88_003345</name>
</gene>
<feature type="compositionally biased region" description="Polar residues" evidence="1">
    <location>
        <begin position="61"/>
        <end position="71"/>
    </location>
</feature>